<feature type="compositionally biased region" description="Low complexity" evidence="1">
    <location>
        <begin position="112"/>
        <end position="131"/>
    </location>
</feature>
<evidence type="ECO:0000313" key="3">
    <source>
        <dbReference type="Proteomes" id="UP000188532"/>
    </source>
</evidence>
<protein>
    <submittedName>
        <fullName evidence="2">Uncharacterized protein</fullName>
    </submittedName>
</protein>
<proteinExistence type="predicted"/>
<feature type="region of interest" description="Disordered" evidence="1">
    <location>
        <begin position="106"/>
        <end position="131"/>
    </location>
</feature>
<accession>A0A1V3X711</accession>
<organism evidence="2 3">
    <name type="scientific">Mycobacterium kansasii</name>
    <dbReference type="NCBI Taxonomy" id="1768"/>
    <lineage>
        <taxon>Bacteria</taxon>
        <taxon>Bacillati</taxon>
        <taxon>Actinomycetota</taxon>
        <taxon>Actinomycetes</taxon>
        <taxon>Mycobacteriales</taxon>
        <taxon>Mycobacteriaceae</taxon>
        <taxon>Mycobacterium</taxon>
    </lineage>
</organism>
<gene>
    <name evidence="2" type="ORF">BZL29_4699</name>
</gene>
<dbReference type="EMBL" id="MVBN01000004">
    <property type="protein sequence ID" value="OOK75013.1"/>
    <property type="molecule type" value="Genomic_DNA"/>
</dbReference>
<dbReference type="AlphaFoldDB" id="A0A1V3X711"/>
<name>A0A1V3X711_MYCKA</name>
<evidence type="ECO:0000256" key="1">
    <source>
        <dbReference type="SAM" id="MobiDB-lite"/>
    </source>
</evidence>
<reference evidence="2 3" key="1">
    <citation type="submission" date="2017-02" db="EMBL/GenBank/DDBJ databases">
        <title>Complete genome sequences of Mycobacterium kansasii strains isolated from rhesus macaques.</title>
        <authorList>
            <person name="Panda A."/>
            <person name="Nagaraj S."/>
            <person name="Zhao X."/>
            <person name="Tettelin H."/>
            <person name="Detolla L.J."/>
        </authorList>
    </citation>
    <scope>NUCLEOTIDE SEQUENCE [LARGE SCALE GENOMIC DNA]</scope>
    <source>
        <strain evidence="2 3">11-3469</strain>
    </source>
</reference>
<evidence type="ECO:0000313" key="2">
    <source>
        <dbReference type="EMBL" id="OOK75013.1"/>
    </source>
</evidence>
<sequence>MGRRAGERQHDRCWPERLGRSRNLRYGMGRRVSRDRADPTTAMTRAAAAPPSCHGLRRCHAGVACEGGGVTVFDRAGFSAVPLVSGVAPGRCGSAGAAASLFGVRAAPHGPSSDASSSTWRAAAARSRAVG</sequence>
<comment type="caution">
    <text evidence="2">The sequence shown here is derived from an EMBL/GenBank/DDBJ whole genome shotgun (WGS) entry which is preliminary data.</text>
</comment>
<dbReference type="Proteomes" id="UP000188532">
    <property type="component" value="Unassembled WGS sequence"/>
</dbReference>